<dbReference type="PROSITE" id="PS00828">
    <property type="entry name" value="RIBOSOMAL_L36"/>
    <property type="match status" value="1"/>
</dbReference>
<keyword evidence="4 7" id="KW-0689">Ribosomal protein</keyword>
<name>A0A8C5PUR3_9ANUR</name>
<evidence type="ECO:0000256" key="7">
    <source>
        <dbReference type="RuleBase" id="RU000570"/>
    </source>
</evidence>
<protein>
    <recommendedName>
        <fullName evidence="7">Ribosomal protein</fullName>
    </recommendedName>
</protein>
<evidence type="ECO:0000313" key="8">
    <source>
        <dbReference type="Ensembl" id="ENSLLEP00000027801.1"/>
    </source>
</evidence>
<evidence type="ECO:0000256" key="5">
    <source>
        <dbReference type="ARBA" id="ARBA00023128"/>
    </source>
</evidence>
<reference evidence="8" key="2">
    <citation type="submission" date="2025-09" db="UniProtKB">
        <authorList>
            <consortium name="Ensembl"/>
        </authorList>
    </citation>
    <scope>IDENTIFICATION</scope>
</reference>
<dbReference type="AlphaFoldDB" id="A0A8C5PUR3"/>
<evidence type="ECO:0000313" key="9">
    <source>
        <dbReference type="Proteomes" id="UP000694569"/>
    </source>
</evidence>
<dbReference type="InterPro" id="IPR000473">
    <property type="entry name" value="Ribosomal_bL36"/>
</dbReference>
<accession>A0A8C5PUR3</accession>
<dbReference type="OrthoDB" id="10265903at2759"/>
<evidence type="ECO:0000256" key="4">
    <source>
        <dbReference type="ARBA" id="ARBA00022980"/>
    </source>
</evidence>
<dbReference type="GO" id="GO:0006412">
    <property type="term" value="P:translation"/>
    <property type="evidence" value="ECO:0007669"/>
    <property type="project" value="InterPro"/>
</dbReference>
<organism evidence="8 9">
    <name type="scientific">Leptobrachium leishanense</name>
    <name type="common">Leishan spiny toad</name>
    <dbReference type="NCBI Taxonomy" id="445787"/>
    <lineage>
        <taxon>Eukaryota</taxon>
        <taxon>Metazoa</taxon>
        <taxon>Chordata</taxon>
        <taxon>Craniata</taxon>
        <taxon>Vertebrata</taxon>
        <taxon>Euteleostomi</taxon>
        <taxon>Amphibia</taxon>
        <taxon>Batrachia</taxon>
        <taxon>Anura</taxon>
        <taxon>Pelobatoidea</taxon>
        <taxon>Megophryidae</taxon>
        <taxon>Leptobrachium</taxon>
    </lineage>
</organism>
<dbReference type="Pfam" id="PF00444">
    <property type="entry name" value="Ribosomal_L36"/>
    <property type="match status" value="1"/>
</dbReference>
<comment type="similarity">
    <text evidence="2 7">Belongs to the bacterial ribosomal protein bL36 family.</text>
</comment>
<dbReference type="SUPFAM" id="SSF57840">
    <property type="entry name" value="Ribosomal protein L36"/>
    <property type="match status" value="1"/>
</dbReference>
<dbReference type="PANTHER" id="PTHR46909:SF1">
    <property type="entry name" value="LARGE RIBOSOMAL SUBUNIT PROTEIN BL36M"/>
    <property type="match status" value="1"/>
</dbReference>
<dbReference type="InterPro" id="IPR052143">
    <property type="entry name" value="Mitoribosomal_bL36m"/>
</dbReference>
<keyword evidence="3" id="KW-0809">Transit peptide</keyword>
<proteinExistence type="inferred from homology"/>
<reference evidence="8" key="1">
    <citation type="submission" date="2025-08" db="UniProtKB">
        <authorList>
            <consortium name="Ensembl"/>
        </authorList>
    </citation>
    <scope>IDENTIFICATION</scope>
</reference>
<dbReference type="GO" id="GO:0003735">
    <property type="term" value="F:structural constituent of ribosome"/>
    <property type="evidence" value="ECO:0007669"/>
    <property type="project" value="InterPro"/>
</dbReference>
<dbReference type="PANTHER" id="PTHR46909">
    <property type="entry name" value="39S RIBOSOMAL PROTEIN L36, MITOCHONDRIAL"/>
    <property type="match status" value="1"/>
</dbReference>
<dbReference type="Proteomes" id="UP000694569">
    <property type="component" value="Unplaced"/>
</dbReference>
<dbReference type="NCBIfam" id="TIGR01022">
    <property type="entry name" value="rpmJ_bact"/>
    <property type="match status" value="1"/>
</dbReference>
<keyword evidence="9" id="KW-1185">Reference proteome</keyword>
<keyword evidence="5" id="KW-0496">Mitochondrion</keyword>
<evidence type="ECO:0000256" key="2">
    <source>
        <dbReference type="ARBA" id="ARBA00007645"/>
    </source>
</evidence>
<evidence type="ECO:0000256" key="3">
    <source>
        <dbReference type="ARBA" id="ARBA00022946"/>
    </source>
</evidence>
<sequence length="107" mass="12412">MMASLMLRTRLLSMLKPLHFLKQHTACAASSPAFFSTCRWSPVSWSMTGFKQSLFQIPQTCLPELQYCGMKTKSSVKRRCEGCYIVKRRGRVFVYCKINNKHKQRQG</sequence>
<keyword evidence="6 7" id="KW-0687">Ribonucleoprotein</keyword>
<dbReference type="HAMAP" id="MF_00251">
    <property type="entry name" value="Ribosomal_bL36"/>
    <property type="match status" value="1"/>
</dbReference>
<dbReference type="Ensembl" id="ENSLLET00000028889.1">
    <property type="protein sequence ID" value="ENSLLEP00000027801.1"/>
    <property type="gene ID" value="ENSLLEG00000017626.1"/>
</dbReference>
<comment type="subcellular location">
    <subcellularLocation>
        <location evidence="1">Mitochondrion</location>
    </subcellularLocation>
</comment>
<evidence type="ECO:0000256" key="1">
    <source>
        <dbReference type="ARBA" id="ARBA00004173"/>
    </source>
</evidence>
<evidence type="ECO:0000256" key="6">
    <source>
        <dbReference type="ARBA" id="ARBA00023274"/>
    </source>
</evidence>
<dbReference type="GO" id="GO:0005762">
    <property type="term" value="C:mitochondrial large ribosomal subunit"/>
    <property type="evidence" value="ECO:0007669"/>
    <property type="project" value="TreeGrafter"/>
</dbReference>
<dbReference type="InterPro" id="IPR035977">
    <property type="entry name" value="Ribosomal_bL36_sp"/>
</dbReference>